<dbReference type="SUPFAM" id="SSF50998">
    <property type="entry name" value="Quinoprotein alcohol dehydrogenase-like"/>
    <property type="match status" value="1"/>
</dbReference>
<dbReference type="GO" id="GO:1990234">
    <property type="term" value="C:transferase complex"/>
    <property type="evidence" value="ECO:0007669"/>
    <property type="project" value="UniProtKB-ARBA"/>
</dbReference>
<gene>
    <name evidence="6" type="ORF">FCC1311_082032</name>
</gene>
<dbReference type="Gene3D" id="2.130.10.10">
    <property type="entry name" value="YVTN repeat-like/Quinoprotein amine dehydrogenase"/>
    <property type="match status" value="2"/>
</dbReference>
<dbReference type="OrthoDB" id="5967843at2759"/>
<dbReference type="PANTHER" id="PTHR22847:SF637">
    <property type="entry name" value="WD REPEAT DOMAIN 5B"/>
    <property type="match status" value="1"/>
</dbReference>
<dbReference type="PROSITE" id="PS50294">
    <property type="entry name" value="WD_REPEATS_REGION"/>
    <property type="match status" value="2"/>
</dbReference>
<dbReference type="Gene3D" id="3.40.50.300">
    <property type="entry name" value="P-loop containing nucleotide triphosphate hydrolases"/>
    <property type="match status" value="1"/>
</dbReference>
<dbReference type="PROSITE" id="PS00678">
    <property type="entry name" value="WD_REPEATS_1"/>
    <property type="match status" value="2"/>
</dbReference>
<dbReference type="SMART" id="SM00320">
    <property type="entry name" value="WD40"/>
    <property type="match status" value="2"/>
</dbReference>
<feature type="repeat" description="WD" evidence="3">
    <location>
        <begin position="1037"/>
        <end position="1076"/>
    </location>
</feature>
<dbReference type="InterPro" id="IPR019775">
    <property type="entry name" value="WD40_repeat_CS"/>
</dbReference>
<dbReference type="Proteomes" id="UP000241890">
    <property type="component" value="Unassembled WGS sequence"/>
</dbReference>
<feature type="repeat" description="WD" evidence="3">
    <location>
        <begin position="1076"/>
        <end position="1115"/>
    </location>
</feature>
<dbReference type="InterPro" id="IPR011047">
    <property type="entry name" value="Quinoprotein_ADH-like_sf"/>
</dbReference>
<comment type="caution">
    <text evidence="6">The sequence shown here is derived from an EMBL/GenBank/DDBJ whole genome shotgun (WGS) entry which is preliminary data.</text>
</comment>
<dbReference type="EMBL" id="BEYU01000111">
    <property type="protein sequence ID" value="GBG31978.1"/>
    <property type="molecule type" value="Genomic_DNA"/>
</dbReference>
<proteinExistence type="predicted"/>
<protein>
    <submittedName>
        <fullName evidence="6">F-box/WD repeat-containing protein 7</fullName>
    </submittedName>
</protein>
<dbReference type="PROSITE" id="PS50082">
    <property type="entry name" value="WD_REPEATS_2"/>
    <property type="match status" value="2"/>
</dbReference>
<feature type="region of interest" description="Disordered" evidence="4">
    <location>
        <begin position="1349"/>
        <end position="1370"/>
    </location>
</feature>
<dbReference type="InterPro" id="IPR056884">
    <property type="entry name" value="NPHP3-like_N"/>
</dbReference>
<evidence type="ECO:0000256" key="2">
    <source>
        <dbReference type="ARBA" id="ARBA00022737"/>
    </source>
</evidence>
<sequence length="1370" mass="152852">MPSPTTAGADDVDVWIVCDAGDAARAAQLAEALEALLGSPVRIITERNEVEDIQDHVALFVVSAETSVLEEMLESRVDERRRKRDKPRRDVPIVVDESMRDTQDDWQGATGLYLGNEPYFDYCDPDSADLARLVSQIQAKAKSTLPRSKGDVFIAHDLSSHDLATTVARALERDHDLSVRLPTKSAMADTKSLVANIQVSTTVIVLATKAYMHTVNIRRRFPNPSRDAFLEICKRRYSRTIVAALEVGMIDSELAWRASFGFGLLHLTPIDATSLTKDAMARLANEVKERIQAPLRSVEAPLSPYIQDIYFLFTPSDDRAWVKDKAAAFTYGTRAWVLNSIATWFEDVQSPLFLLSGGPATGKSVLLAILCTCGLEDALPQLVRVRRSLLRKSMSRIRSLWRRNGEVPRTGLTVAAFHFFRRNDEIASSAKQALVNIIWQLCESVDNFAQAVREVLLHHFYLDVDSDNGESKELFDKLTLSELYRHFLARPARDIQYDEETRLVIVIDAIDECDDGSAFVKHVLGPWSRNPDSWWLPFLVSTRKESEVQVDLQHFIFNEALEHKTLDPLNPLDPDNLFDMQCHVASLLRDMENVVDPEHLNACTNVLAESSQGSFLWAGFLSCVLRNAQVASSKCMLTLSDVQDHDLIPRGLNAMRSKAFYQLQASLNDEKSDRYTALLAPLAAAREPLHIEFIQALLGLEDHAETEKTLDQASGIIVQNARGRYSLVHPSVARWLTNKDESGDQSVDCELGHESLAALCLANAEDDYSLRHVLFHLIACGQFDQTVSLLNDFSWVQQAIDQGKTLEERYKHITALVQFCKEAALYEIAGTQTPQLLHKAVRELARDPRQLAPQILARFDPHRDQNDPLYTSMQAPPGKWLRPIRQSLPHPGYRPRDRLVSKILPYEDLDAFKWVTIEGSRVICLQGNGWAHLWDMTSREHLHSWIFPVACSLKANEWANSVDISGSRAVFAVGRTVYIVNVETGQVLREINAKNINVFALLEGSRLVICEHWLRRRVPLFEPQVWDVDTGEKMHVLSGHTRPIEGIAISVSRVATASSDETARVWDLETGTQLHELRHSTSVTTVAASPTSIATGAEDSVVRIWDAENGELVRELECRSGFPEFVLFTSKWIICFLHVQLKGNLLVWDAATCQQHLEMPLSDSYIHSLAVLDDVLLACAVTNRDNDTKVEASILEWNLADLSSCKEPARSQGESTPHTFGARAVTTSIVGDLEGKRSGFIYVWDLKTGDLVNAIDLNLGNTHSKIYGYTFLGNSYVAFAVGKSNWDVSSLLGIWDILTGEQLRTPQIGKGGKIEHIDFAGDTLRIARSVGQDGGLHDELYSLHSDSAASAGRGGIADRSSPVEANGQVR</sequence>
<dbReference type="InterPro" id="IPR027417">
    <property type="entry name" value="P-loop_NTPase"/>
</dbReference>
<keyword evidence="7" id="KW-1185">Reference proteome</keyword>
<evidence type="ECO:0000313" key="7">
    <source>
        <dbReference type="Proteomes" id="UP000241890"/>
    </source>
</evidence>
<feature type="domain" description="Nephrocystin 3-like N-terminal" evidence="5">
    <location>
        <begin position="332"/>
        <end position="527"/>
    </location>
</feature>
<evidence type="ECO:0000256" key="1">
    <source>
        <dbReference type="ARBA" id="ARBA00022574"/>
    </source>
</evidence>
<keyword evidence="1 3" id="KW-0853">WD repeat</keyword>
<evidence type="ECO:0000259" key="5">
    <source>
        <dbReference type="Pfam" id="PF24883"/>
    </source>
</evidence>
<dbReference type="PANTHER" id="PTHR22847">
    <property type="entry name" value="WD40 REPEAT PROTEIN"/>
    <property type="match status" value="1"/>
</dbReference>
<dbReference type="Pfam" id="PF00400">
    <property type="entry name" value="WD40"/>
    <property type="match status" value="2"/>
</dbReference>
<accession>A0A2R5GQC6</accession>
<organism evidence="6 7">
    <name type="scientific">Hondaea fermentalgiana</name>
    <dbReference type="NCBI Taxonomy" id="2315210"/>
    <lineage>
        <taxon>Eukaryota</taxon>
        <taxon>Sar</taxon>
        <taxon>Stramenopiles</taxon>
        <taxon>Bigyra</taxon>
        <taxon>Labyrinthulomycetes</taxon>
        <taxon>Thraustochytrida</taxon>
        <taxon>Thraustochytriidae</taxon>
        <taxon>Hondaea</taxon>
    </lineage>
</organism>
<name>A0A2R5GQC6_9STRA</name>
<reference evidence="6 7" key="1">
    <citation type="submission" date="2017-12" db="EMBL/GenBank/DDBJ databases">
        <title>Sequencing, de novo assembly and annotation of complete genome of a new Thraustochytrid species, strain FCC1311.</title>
        <authorList>
            <person name="Sedici K."/>
            <person name="Godart F."/>
            <person name="Aiese Cigliano R."/>
            <person name="Sanseverino W."/>
            <person name="Barakat M."/>
            <person name="Ortet P."/>
            <person name="Marechal E."/>
            <person name="Cagnac O."/>
            <person name="Amato A."/>
        </authorList>
    </citation>
    <scope>NUCLEOTIDE SEQUENCE [LARGE SCALE GENOMIC DNA]</scope>
</reference>
<dbReference type="InterPro" id="IPR015943">
    <property type="entry name" value="WD40/YVTN_repeat-like_dom_sf"/>
</dbReference>
<evidence type="ECO:0000313" key="6">
    <source>
        <dbReference type="EMBL" id="GBG31978.1"/>
    </source>
</evidence>
<dbReference type="InParanoid" id="A0A2R5GQC6"/>
<dbReference type="Pfam" id="PF24883">
    <property type="entry name" value="NPHP3_N"/>
    <property type="match status" value="1"/>
</dbReference>
<evidence type="ECO:0000256" key="4">
    <source>
        <dbReference type="SAM" id="MobiDB-lite"/>
    </source>
</evidence>
<keyword evidence="2" id="KW-0677">Repeat</keyword>
<evidence type="ECO:0000256" key="3">
    <source>
        <dbReference type="PROSITE-ProRule" id="PRU00221"/>
    </source>
</evidence>
<dbReference type="InterPro" id="IPR001680">
    <property type="entry name" value="WD40_rpt"/>
</dbReference>